<dbReference type="OrthoDB" id="191686at2759"/>
<sequence>MSKMGGLLSKLQDQIDMRTNDGRRRREKRHLVEHLTRITNFRESEVKKWYRLFFTDCPDGILTEEKFVHFYVAYFASGEKGRKTAMAKRIFRAFDRDGSGTVDFKEYLTGMSALLRGSVVEKLKWAFNMYDLDGNGEISRVELYNVLKLVIELRSPEATCQDLDDLEPALEEMVDRIFEDLDKDRDGKLQMREFVEGIRRNPNLLTLQQDQMMRAATVAIQQLHCPPGNMGMSSDSSDSE</sequence>
<dbReference type="PROSITE" id="PS50222">
    <property type="entry name" value="EF_HAND_2"/>
    <property type="match status" value="3"/>
</dbReference>
<dbReference type="PRINTS" id="PR00450">
    <property type="entry name" value="RECOVERIN"/>
</dbReference>
<dbReference type="InterPro" id="IPR002048">
    <property type="entry name" value="EF_hand_dom"/>
</dbReference>
<keyword evidence="6" id="KW-0449">Lipoprotein</keyword>
<evidence type="ECO:0000256" key="6">
    <source>
        <dbReference type="ARBA" id="ARBA00023288"/>
    </source>
</evidence>
<dbReference type="SUPFAM" id="SSF47473">
    <property type="entry name" value="EF-hand"/>
    <property type="match status" value="1"/>
</dbReference>
<feature type="domain" description="EF-hand" evidence="7">
    <location>
        <begin position="82"/>
        <end position="117"/>
    </location>
</feature>
<dbReference type="InterPro" id="IPR011992">
    <property type="entry name" value="EF-hand-dom_pair"/>
</dbReference>
<dbReference type="AlphaFoldDB" id="A0A8J9W528"/>
<gene>
    <name evidence="8" type="primary">VSNL1</name>
    <name evidence="8" type="ORF">BLAG_LOCUS3926</name>
</gene>
<dbReference type="PANTHER" id="PTHR23055">
    <property type="entry name" value="CALCIUM BINDING PROTEINS"/>
    <property type="match status" value="1"/>
</dbReference>
<feature type="domain" description="EF-hand" evidence="7">
    <location>
        <begin position="169"/>
        <end position="204"/>
    </location>
</feature>
<keyword evidence="2" id="KW-0519">Myristate</keyword>
<dbReference type="Proteomes" id="UP000838412">
    <property type="component" value="Chromosome 11"/>
</dbReference>
<dbReference type="OMA" id="FFTDCPD"/>
<keyword evidence="5" id="KW-0106">Calcium</keyword>
<proteinExistence type="inferred from homology"/>
<evidence type="ECO:0000313" key="8">
    <source>
        <dbReference type="EMBL" id="CAH1239703.1"/>
    </source>
</evidence>
<dbReference type="Gene3D" id="1.10.238.10">
    <property type="entry name" value="EF-hand"/>
    <property type="match status" value="1"/>
</dbReference>
<feature type="domain" description="EF-hand" evidence="7">
    <location>
        <begin position="118"/>
        <end position="153"/>
    </location>
</feature>
<dbReference type="GO" id="GO:0005509">
    <property type="term" value="F:calcium ion binding"/>
    <property type="evidence" value="ECO:0007669"/>
    <property type="project" value="InterPro"/>
</dbReference>
<evidence type="ECO:0000259" key="7">
    <source>
        <dbReference type="PROSITE" id="PS50222"/>
    </source>
</evidence>
<protein>
    <submittedName>
        <fullName evidence="8">VSNL1 protein</fullName>
    </submittedName>
</protein>
<reference evidence="8" key="1">
    <citation type="submission" date="2022-01" db="EMBL/GenBank/DDBJ databases">
        <authorList>
            <person name="Braso-Vives M."/>
        </authorList>
    </citation>
    <scope>NUCLEOTIDE SEQUENCE</scope>
</reference>
<dbReference type="SMART" id="SM00054">
    <property type="entry name" value="EFh"/>
    <property type="match status" value="3"/>
</dbReference>
<evidence type="ECO:0000256" key="5">
    <source>
        <dbReference type="ARBA" id="ARBA00022837"/>
    </source>
</evidence>
<name>A0A8J9W528_BRALA</name>
<dbReference type="InterPro" id="IPR028846">
    <property type="entry name" value="Recoverin"/>
</dbReference>
<dbReference type="Pfam" id="PF13499">
    <property type="entry name" value="EF-hand_7"/>
    <property type="match status" value="1"/>
</dbReference>
<dbReference type="PROSITE" id="PS00018">
    <property type="entry name" value="EF_HAND_1"/>
    <property type="match status" value="3"/>
</dbReference>
<dbReference type="CDD" id="cd00051">
    <property type="entry name" value="EFh"/>
    <property type="match status" value="2"/>
</dbReference>
<dbReference type="InterPro" id="IPR018247">
    <property type="entry name" value="EF_Hand_1_Ca_BS"/>
</dbReference>
<evidence type="ECO:0000256" key="2">
    <source>
        <dbReference type="ARBA" id="ARBA00022707"/>
    </source>
</evidence>
<keyword evidence="9" id="KW-1185">Reference proteome</keyword>
<keyword evidence="4" id="KW-0677">Repeat</keyword>
<accession>A0A8J9W528</accession>
<evidence type="ECO:0000256" key="4">
    <source>
        <dbReference type="ARBA" id="ARBA00022737"/>
    </source>
</evidence>
<evidence type="ECO:0000313" key="9">
    <source>
        <dbReference type="Proteomes" id="UP000838412"/>
    </source>
</evidence>
<keyword evidence="3" id="KW-0479">Metal-binding</keyword>
<dbReference type="EMBL" id="OV696696">
    <property type="protein sequence ID" value="CAH1239703.1"/>
    <property type="molecule type" value="Genomic_DNA"/>
</dbReference>
<evidence type="ECO:0000256" key="3">
    <source>
        <dbReference type="ARBA" id="ARBA00022723"/>
    </source>
</evidence>
<organism evidence="8 9">
    <name type="scientific">Branchiostoma lanceolatum</name>
    <name type="common">Common lancelet</name>
    <name type="synonym">Amphioxus lanceolatum</name>
    <dbReference type="NCBI Taxonomy" id="7740"/>
    <lineage>
        <taxon>Eukaryota</taxon>
        <taxon>Metazoa</taxon>
        <taxon>Chordata</taxon>
        <taxon>Cephalochordata</taxon>
        <taxon>Leptocardii</taxon>
        <taxon>Amphioxiformes</taxon>
        <taxon>Branchiostomatidae</taxon>
        <taxon>Branchiostoma</taxon>
    </lineage>
</organism>
<dbReference type="Pfam" id="PF00036">
    <property type="entry name" value="EF-hand_1"/>
    <property type="match status" value="1"/>
</dbReference>
<evidence type="ECO:0000256" key="1">
    <source>
        <dbReference type="ARBA" id="ARBA00006049"/>
    </source>
</evidence>
<dbReference type="PANTHER" id="PTHR23055:SF178">
    <property type="entry name" value="NEUROCALCIN HOMOLOG"/>
    <property type="match status" value="1"/>
</dbReference>
<comment type="similarity">
    <text evidence="1">Belongs to the recoverin family.</text>
</comment>